<feature type="compositionally biased region" description="Basic and acidic residues" evidence="1">
    <location>
        <begin position="771"/>
        <end position="810"/>
    </location>
</feature>
<feature type="compositionally biased region" description="Basic and acidic residues" evidence="1">
    <location>
        <begin position="224"/>
        <end position="253"/>
    </location>
</feature>
<evidence type="ECO:0000256" key="1">
    <source>
        <dbReference type="SAM" id="MobiDB-lite"/>
    </source>
</evidence>
<dbReference type="EMBL" id="FR823393">
    <property type="protein sequence ID" value="CBZ55964.1"/>
    <property type="molecule type" value="Genomic_DNA"/>
</dbReference>
<feature type="region of interest" description="Disordered" evidence="1">
    <location>
        <begin position="1"/>
        <end position="31"/>
    </location>
</feature>
<gene>
    <name evidence="2" type="ORF">NCLIV_063900</name>
</gene>
<dbReference type="GeneID" id="13445187"/>
<proteinExistence type="predicted"/>
<evidence type="ECO:0000313" key="3">
    <source>
        <dbReference type="Proteomes" id="UP000007494"/>
    </source>
</evidence>
<dbReference type="InParanoid" id="F0VQG7"/>
<feature type="region of interest" description="Disordered" evidence="1">
    <location>
        <begin position="704"/>
        <end position="810"/>
    </location>
</feature>
<name>F0VQG7_NEOCL</name>
<dbReference type="OrthoDB" id="332676at2759"/>
<accession>F0VQG7</accession>
<evidence type="ECO:0000313" key="2">
    <source>
        <dbReference type="EMBL" id="CBZ55964.1"/>
    </source>
</evidence>
<feature type="region of interest" description="Disordered" evidence="1">
    <location>
        <begin position="639"/>
        <end position="664"/>
    </location>
</feature>
<keyword evidence="3" id="KW-1185">Reference proteome</keyword>
<dbReference type="OMA" id="RESDMAQ"/>
<feature type="region of interest" description="Disordered" evidence="1">
    <location>
        <begin position="184"/>
        <end position="257"/>
    </location>
</feature>
<dbReference type="RefSeq" id="XP_003885990.1">
    <property type="nucleotide sequence ID" value="XM_003885941.1"/>
</dbReference>
<feature type="compositionally biased region" description="Polar residues" evidence="1">
    <location>
        <begin position="722"/>
        <end position="735"/>
    </location>
</feature>
<protein>
    <submittedName>
        <fullName evidence="2">Uncharacterized protein</fullName>
    </submittedName>
</protein>
<sequence>MCGSGGGGQPHSALDGVERPTPRVSNPFLSVSQLRPAPPREIFTLPPFDARLLEAGNGKAHIFAFPGDAATRARKACGLSSLPSPSSRLETQAPSRRGPALFARKTPFLSSNLPDDERGVREDSEFFGVSLADDIDALSSAALLRRQQREADTASPPVSEEEEEIFPAVDARRSRTDFLFRASAGAKRGDARSQTAPDAADLAASWGDDAVSLEDEAHRRRQERGRDRGRDSEAEREEKRQRREDEALGRFKVGDTAPELSLTEHYYHNMPLPPPPPEDPDDPLPFPMDFISEEEKQDIRRMPTKEEREADRKDYFGSDNVRAYHLYNPHWTPYEESNYRPSHNLEATAVGDFGQSPRRPMRESDMAQPSVPFGWRVYAAVCLTKLPLLLADYEARVEALLGEEKKHFQEQTIWTQLDRKPEAYGVSRPRLPLPHPPYHVWETSIHPRLQFPFIVWARLSARLCNSSAKMLEMFRLLSLEKEKRENRFSFQRTGQGIAIGDYFIFAAPTLHHAVRFLESNPKHKAAPGRSPALALLQEKQLRYLCRSNCVERRSFLFFPRPDSVETLLLPPEQLLPMTPEQNARVFQRWKRRTAKARAAAAAAETVVDILKRTLPRLPSSHDDLTRAVCWKALHEALTQPSQSPSSSPSQPFPASTSPSALSAQPPAFPFSSLEDKRAAFFFSVVQRAVEAALNSHPAFANTCETSGADASSSGEGGDFQHPRTSQAADTSPPQRETSRGAAGNTPARPDGVAQGGRSSGEGGDRACTLPPRDDKQPEEAREAAARVDGETEDGAEGRDGFRGPACRRGDRGLEENAQENFELSVSAAATFVLGLVAGDDGKGGSIAVATELAKLGLSQDKGDMEMHTQDECEARPAHAQHKRDLTASQAENRHNRGKTKHGKRDTPTSPSSSSSSSAFVLSALQSVAASAVSARVAEDRLLSASRARHLRELQRSPLWLSNPHSPLAGEKSAAVEALLFFAEDDEEARDFSRRLPYTRGGVYRSLFLAHAVKVDFYGKAREMMMPNPRHTKLDEDELEVDEEAFCPEKVDHADWLIQNKFNVTEDAAHDLDKPFYRDYLKDWVYLHLPEGHYLAEPFHATGQDETGDIPDPPLMTALAANRVEDHARDYRPGVWLYKPETKILYNDTETGALLIGSGYDGTYSWDKPVSNETMTRALILMEMAAEHVRKGHFTWTDDHWSYTSKRPNLETHMSHEEEARMKWGLEDFDLDPDDLDAGMEYLNPELLKSRPPEYQRLVEDPDVAHNIHQDWLRRVDRGEATLNEDPFRLSPEQIDLREKFKSLKELEDDEADLPEVTLWRDEGE</sequence>
<dbReference type="FunCoup" id="F0VQG7">
    <property type="interactions" value="6"/>
</dbReference>
<feature type="compositionally biased region" description="Low complexity" evidence="1">
    <location>
        <begin position="639"/>
        <end position="660"/>
    </location>
</feature>
<organism evidence="2 3">
    <name type="scientific">Neospora caninum (strain Liverpool)</name>
    <dbReference type="NCBI Taxonomy" id="572307"/>
    <lineage>
        <taxon>Eukaryota</taxon>
        <taxon>Sar</taxon>
        <taxon>Alveolata</taxon>
        <taxon>Apicomplexa</taxon>
        <taxon>Conoidasida</taxon>
        <taxon>Coccidia</taxon>
        <taxon>Eucoccidiorida</taxon>
        <taxon>Eimeriorina</taxon>
        <taxon>Sarcocystidae</taxon>
        <taxon>Neospora</taxon>
    </lineage>
</organism>
<feature type="region of interest" description="Disordered" evidence="1">
    <location>
        <begin position="862"/>
        <end position="916"/>
    </location>
</feature>
<dbReference type="Proteomes" id="UP000007494">
    <property type="component" value="Chromosome XII"/>
</dbReference>
<feature type="region of interest" description="Disordered" evidence="1">
    <location>
        <begin position="147"/>
        <end position="168"/>
    </location>
</feature>
<dbReference type="eggNOG" id="ENOG502SUDI">
    <property type="taxonomic scope" value="Eukaryota"/>
</dbReference>
<reference evidence="3" key="1">
    <citation type="journal article" date="2012" name="PLoS Pathog.">
        <title>Comparative genomics of the apicomplexan parasites Toxoplasma gondii and Neospora caninum: Coccidia differing in host range and transmission strategy.</title>
        <authorList>
            <person name="Reid A.J."/>
            <person name="Vermont S.J."/>
            <person name="Cotton J.A."/>
            <person name="Harris D."/>
            <person name="Hill-Cawthorne G.A."/>
            <person name="Konen-Waisman S."/>
            <person name="Latham S.M."/>
            <person name="Mourier T."/>
            <person name="Norton R."/>
            <person name="Quail M.A."/>
            <person name="Sanders M."/>
            <person name="Shanmugam D."/>
            <person name="Sohal A."/>
            <person name="Wasmuth J.D."/>
            <person name="Brunk B."/>
            <person name="Grigg M.E."/>
            <person name="Howard J.C."/>
            <person name="Parkinson J."/>
            <person name="Roos D.S."/>
            <person name="Trees A.J."/>
            <person name="Berriman M."/>
            <person name="Pain A."/>
            <person name="Wastling J.M."/>
        </authorList>
    </citation>
    <scope>NUCLEOTIDE SEQUENCE [LARGE SCALE GENOMIC DNA]</scope>
    <source>
        <strain evidence="3">Liverpool</strain>
    </source>
</reference>
<dbReference type="VEuPathDB" id="ToxoDB:NCLIV_063900"/>
<feature type="compositionally biased region" description="Basic and acidic residues" evidence="1">
    <location>
        <begin position="862"/>
        <end position="876"/>
    </location>
</feature>